<dbReference type="GeneID" id="42799237"/>
<evidence type="ECO:0000313" key="3">
    <source>
        <dbReference type="Proteomes" id="UP000423396"/>
    </source>
</evidence>
<dbReference type="EMBL" id="CP045483">
    <property type="protein sequence ID" value="QGR20137.1"/>
    <property type="molecule type" value="Genomic_DNA"/>
</dbReference>
<organism evidence="2 3">
    <name type="scientific">Stygiolobus azoricus</name>
    <dbReference type="NCBI Taxonomy" id="41675"/>
    <lineage>
        <taxon>Archaea</taxon>
        <taxon>Thermoproteota</taxon>
        <taxon>Thermoprotei</taxon>
        <taxon>Sulfolobales</taxon>
        <taxon>Sulfolobaceae</taxon>
        <taxon>Stygiolobus</taxon>
    </lineage>
</organism>
<feature type="transmembrane region" description="Helical" evidence="1">
    <location>
        <begin position="67"/>
        <end position="85"/>
    </location>
</feature>
<keyword evidence="1" id="KW-0472">Membrane</keyword>
<sequence length="94" mass="11015">MLTQRINILRILLLMILLILLVLSIYNPLFLVPAIGFSLFHGLNNKTFLPIPFSIFLLLLLGLREPYYSFAVFALLLFLLVVMFVNRDRYFPIR</sequence>
<dbReference type="AlphaFoldDB" id="A0A650CRM1"/>
<gene>
    <name evidence="2" type="ORF">D1868_09165</name>
</gene>
<protein>
    <submittedName>
        <fullName evidence="2">Uncharacterized protein</fullName>
    </submittedName>
</protein>
<name>A0A650CRM1_9CREN</name>
<proteinExistence type="predicted"/>
<keyword evidence="1" id="KW-1133">Transmembrane helix</keyword>
<evidence type="ECO:0000256" key="1">
    <source>
        <dbReference type="SAM" id="Phobius"/>
    </source>
</evidence>
<keyword evidence="3" id="KW-1185">Reference proteome</keyword>
<feature type="transmembrane region" description="Helical" evidence="1">
    <location>
        <begin position="12"/>
        <end position="40"/>
    </location>
</feature>
<dbReference type="RefSeq" id="WP_156007586.1">
    <property type="nucleotide sequence ID" value="NZ_CP045483.1"/>
</dbReference>
<dbReference type="Proteomes" id="UP000423396">
    <property type="component" value="Chromosome"/>
</dbReference>
<accession>A0A650CRM1</accession>
<keyword evidence="1" id="KW-0812">Transmembrane</keyword>
<evidence type="ECO:0000313" key="2">
    <source>
        <dbReference type="EMBL" id="QGR20137.1"/>
    </source>
</evidence>
<reference evidence="2 3" key="1">
    <citation type="submission" date="2019-10" db="EMBL/GenBank/DDBJ databases">
        <title>Genome Sequences from Six Type Strain Members of the Archaeal Family Sulfolobaceae: Acidianus ambivalens, Acidianus infernus, Metallosphaera prunae, Stygiolobus azoricus, Sulfolobus metallicus, and Sulfurisphaera ohwakuensis.</title>
        <authorList>
            <person name="Counts J.A."/>
            <person name="Kelly R.M."/>
        </authorList>
    </citation>
    <scope>NUCLEOTIDE SEQUENCE [LARGE SCALE GENOMIC DNA]</scope>
    <source>
        <strain evidence="2 3">FC6</strain>
    </source>
</reference>
<dbReference type="KEGG" id="sazo:D1868_09165"/>